<evidence type="ECO:0000313" key="1">
    <source>
        <dbReference type="EMBL" id="GBP23916.1"/>
    </source>
</evidence>
<evidence type="ECO:0000313" key="2">
    <source>
        <dbReference type="Proteomes" id="UP000299102"/>
    </source>
</evidence>
<dbReference type="EMBL" id="BGZK01000154">
    <property type="protein sequence ID" value="GBP23916.1"/>
    <property type="molecule type" value="Genomic_DNA"/>
</dbReference>
<name>A0A4C1UD96_EUMVA</name>
<reference evidence="1 2" key="1">
    <citation type="journal article" date="2019" name="Commun. Biol.">
        <title>The bagworm genome reveals a unique fibroin gene that provides high tensile strength.</title>
        <authorList>
            <person name="Kono N."/>
            <person name="Nakamura H."/>
            <person name="Ohtoshi R."/>
            <person name="Tomita M."/>
            <person name="Numata K."/>
            <person name="Arakawa K."/>
        </authorList>
    </citation>
    <scope>NUCLEOTIDE SEQUENCE [LARGE SCALE GENOMIC DNA]</scope>
</reference>
<accession>A0A4C1UD96</accession>
<sequence>MDINNPTGMTVRCRPFQECTLFLKTLLWQSTGNTADGKSFQSSTVRGRKSRIKRTVAQRQPSIFVDDVYRIGTMDVGVSQGVVFVNSEIPRASPVYCFLLSTPGACVDLFSVEKLMHL</sequence>
<gene>
    <name evidence="1" type="ORF">EVAR_86293_1</name>
</gene>
<dbReference type="Proteomes" id="UP000299102">
    <property type="component" value="Unassembled WGS sequence"/>
</dbReference>
<proteinExistence type="predicted"/>
<dbReference type="OrthoDB" id="6916300at2759"/>
<organism evidence="1 2">
    <name type="scientific">Eumeta variegata</name>
    <name type="common">Bagworm moth</name>
    <name type="synonym">Eumeta japonica</name>
    <dbReference type="NCBI Taxonomy" id="151549"/>
    <lineage>
        <taxon>Eukaryota</taxon>
        <taxon>Metazoa</taxon>
        <taxon>Ecdysozoa</taxon>
        <taxon>Arthropoda</taxon>
        <taxon>Hexapoda</taxon>
        <taxon>Insecta</taxon>
        <taxon>Pterygota</taxon>
        <taxon>Neoptera</taxon>
        <taxon>Endopterygota</taxon>
        <taxon>Lepidoptera</taxon>
        <taxon>Glossata</taxon>
        <taxon>Ditrysia</taxon>
        <taxon>Tineoidea</taxon>
        <taxon>Psychidae</taxon>
        <taxon>Oiketicinae</taxon>
        <taxon>Eumeta</taxon>
    </lineage>
</organism>
<protein>
    <submittedName>
        <fullName evidence="1">Uncharacterized protein</fullName>
    </submittedName>
</protein>
<dbReference type="AlphaFoldDB" id="A0A4C1UD96"/>
<comment type="caution">
    <text evidence="1">The sequence shown here is derived from an EMBL/GenBank/DDBJ whole genome shotgun (WGS) entry which is preliminary data.</text>
</comment>
<keyword evidence="2" id="KW-1185">Reference proteome</keyword>